<dbReference type="EMBL" id="BAABGZ010000013">
    <property type="protein sequence ID" value="GAA4353062.1"/>
    <property type="molecule type" value="Genomic_DNA"/>
</dbReference>
<comment type="caution">
    <text evidence="1">The sequence shown here is derived from an EMBL/GenBank/DDBJ whole genome shotgun (WGS) entry which is preliminary data.</text>
</comment>
<reference evidence="2" key="1">
    <citation type="journal article" date="2019" name="Int. J. Syst. Evol. Microbiol.">
        <title>The Global Catalogue of Microorganisms (GCM) 10K type strain sequencing project: providing services to taxonomists for standard genome sequencing and annotation.</title>
        <authorList>
            <consortium name="The Broad Institute Genomics Platform"/>
            <consortium name="The Broad Institute Genome Sequencing Center for Infectious Disease"/>
            <person name="Wu L."/>
            <person name="Ma J."/>
        </authorList>
    </citation>
    <scope>NUCLEOTIDE SEQUENCE [LARGE SCALE GENOMIC DNA]</scope>
    <source>
        <strain evidence="2">JCM 17923</strain>
    </source>
</reference>
<evidence type="ECO:0000313" key="2">
    <source>
        <dbReference type="Proteomes" id="UP001501153"/>
    </source>
</evidence>
<organism evidence="1 2">
    <name type="scientific">Hymenobacter saemangeumensis</name>
    <dbReference type="NCBI Taxonomy" id="1084522"/>
    <lineage>
        <taxon>Bacteria</taxon>
        <taxon>Pseudomonadati</taxon>
        <taxon>Bacteroidota</taxon>
        <taxon>Cytophagia</taxon>
        <taxon>Cytophagales</taxon>
        <taxon>Hymenobacteraceae</taxon>
        <taxon>Hymenobacter</taxon>
    </lineage>
</organism>
<name>A0ABP8I7N1_9BACT</name>
<protein>
    <submittedName>
        <fullName evidence="1">Uncharacterized protein</fullName>
    </submittedName>
</protein>
<accession>A0ABP8I7N1</accession>
<sequence>MRFRNEKEAEEFFEVLTYRMDKGKSKDASDFIRQMFNYLKNDPHGDFKTGR</sequence>
<proteinExistence type="predicted"/>
<dbReference type="Proteomes" id="UP001501153">
    <property type="component" value="Unassembled WGS sequence"/>
</dbReference>
<evidence type="ECO:0000313" key="1">
    <source>
        <dbReference type="EMBL" id="GAA4353062.1"/>
    </source>
</evidence>
<keyword evidence="2" id="KW-1185">Reference proteome</keyword>
<gene>
    <name evidence="1" type="ORF">GCM10023185_13310</name>
</gene>